<dbReference type="FunFam" id="1.10.238.10:FF:000132">
    <property type="entry name" value="Ryanodine receptor 44F"/>
    <property type="match status" value="1"/>
</dbReference>
<dbReference type="Pfam" id="PF00520">
    <property type="entry name" value="Ion_trans"/>
    <property type="match status" value="1"/>
</dbReference>
<dbReference type="OrthoDB" id="10048651at2759"/>
<dbReference type="GO" id="GO:0014808">
    <property type="term" value="P:release of sequestered calcium ion into cytosol by sarcoplasmic reticulum"/>
    <property type="evidence" value="ECO:0007669"/>
    <property type="project" value="TreeGrafter"/>
</dbReference>
<comment type="caution">
    <text evidence="10">The sequence shown here is derived from an EMBL/GenBank/DDBJ whole genome shotgun (WGS) entry which is preliminary data.</text>
</comment>
<proteinExistence type="predicted"/>
<protein>
    <recommendedName>
        <fullName evidence="12">Ryanodine receptor</fullName>
    </recommendedName>
</protein>
<accession>A0A9J6GZJ5</accession>
<dbReference type="InterPro" id="IPR005821">
    <property type="entry name" value="Ion_trans_dom"/>
</dbReference>
<sequence>MKVQYVATIFCFLCFVQRNHWLKNNVKEAEQVYTCVAHVFNTWNKSQKDQDSDIFDYVKLQLTLPDKIDPSDAMSWQHYLYSKLGSQRTTPVGPNAIVPVVSQDRLVERIIDMAKVLFGLHVIDHPQGSQKGVYRSVVSTQRKRAVIACFRMISLHSLPRHRAINIFLNVYKDLWLEEENVDQEKLIDDLTTTFEESEKEPKSEETEEKPDPLVQLVVAFSRKATTEHSGVNPEDPLYMHYAFIFSQGKDNFCRAITVAKQVFNTLTEFIQGPCSLNQQALAHSRLWDAVTGFLFLFAHMQDKLSKNSSQLDLLKELLELQKEMVIMMLSMLEGNVMNGTIGKQMVDTLVESASNVELILRFFDMFLKLKELTSSSSFQEIDSKNSGWILPKDFQKAMEQQKIYNAEEISFLMSCCEPNIDDLIDYREFTERFHNPAKDIGFNLAVLLTNLSEHMPNDPRLQRFLETASSVLNYFEPFLGRIEIMGSSRRIERVYFEIKESTIDQWEKPQIKASESKRAFFYSIVTEGGDKEKLEAFVNFCEDAIFEMQHASSISNEDTDEPPAKAEPYTFLGAEDSRPPGPLEPLKQGFWLLRDGIGALLSVLRPSNIRRQYQKLRSMTLGEIILGTFKVSFFGFFYIIWMIFAFARSVVRVTLRLMGGQPLVGSAVPEEDARGLKYSGLGAIGPPLALEAGPSAMGAGLAGTGLPAEADMAPHMRAFGLDITKTEEDGEVKYHVAPPKSTLSPQSSLDDADQTTEEDTSKGSPHDKGSPDGELPDGLPLDGQATVLEGDVKMKDMGQEMADGDVKRAAMPSPEMAAMMSAAQMAAAEPPKPTETPPVAAIDLSEYSQKIVSFLARNFYNMKYIALVLAFFINCILLFYKVSTGESAADDDVAAAAEAAAEALSDDEGGVGGLAEVLANATEALSDADGSGSDEEVEEWVIIEEKLFYLEPIIRFMALFHSLVSFCMLIAYYHLKVPLAIFKREKEVARAMEFDGLYITEDPAEDDIRTRWDKLVISTKSFPVNYWDKFVKKRVRQKYSETYDPEALSNVLGLDKSGSFSQEHDESSGLFSFITNVDWKYQIWKSGVTITDNAFLYNLWYFVFSVMGNLNFFFFAAHLLDVAVGFKTLRTILQSVTHNGKQLVLTVMLLTIVVYIYTVIAFSFFRKFYIQEEDEQVDHKCHSMLTVSYTPLLSGFGGTWGDEIEPPDGDDYEVYRIIFDITFFFFVIIILLAIIQGLIIDAFGELRDQLQSVVDDMESNCFICGIGKDYFDRVPHGFDTHVQKEHNLANYMFFLMHLINKPDTEYTGQETYVWELYQKRCWDFFPVGDCFRKQYEDELMGAG</sequence>
<comment type="subcellular location">
    <subcellularLocation>
        <location evidence="1">Membrane</location>
        <topology evidence="1">Multi-pass membrane protein</topology>
    </subcellularLocation>
</comment>
<feature type="domain" description="RyR/IP3R Homology associated" evidence="9">
    <location>
        <begin position="253"/>
        <end position="293"/>
    </location>
</feature>
<name>A0A9J6GZJ5_HAELO</name>
<dbReference type="Pfam" id="PF06459">
    <property type="entry name" value="RR_TM4-6"/>
    <property type="match status" value="1"/>
</dbReference>
<feature type="transmembrane region" description="Helical" evidence="6">
    <location>
        <begin position="1099"/>
        <end position="1120"/>
    </location>
</feature>
<evidence type="ECO:0000259" key="7">
    <source>
        <dbReference type="Pfam" id="PF00520"/>
    </source>
</evidence>
<evidence type="ECO:0000256" key="5">
    <source>
        <dbReference type="SAM" id="MobiDB-lite"/>
    </source>
</evidence>
<feature type="transmembrane region" description="Helical" evidence="6">
    <location>
        <begin position="624"/>
        <end position="647"/>
    </location>
</feature>
<organism evidence="10 11">
    <name type="scientific">Haemaphysalis longicornis</name>
    <name type="common">Bush tick</name>
    <dbReference type="NCBI Taxonomy" id="44386"/>
    <lineage>
        <taxon>Eukaryota</taxon>
        <taxon>Metazoa</taxon>
        <taxon>Ecdysozoa</taxon>
        <taxon>Arthropoda</taxon>
        <taxon>Chelicerata</taxon>
        <taxon>Arachnida</taxon>
        <taxon>Acari</taxon>
        <taxon>Parasitiformes</taxon>
        <taxon>Ixodida</taxon>
        <taxon>Ixodoidea</taxon>
        <taxon>Ixodidae</taxon>
        <taxon>Haemaphysalinae</taxon>
        <taxon>Haemaphysalis</taxon>
    </lineage>
</organism>
<feature type="transmembrane region" description="Helical" evidence="6">
    <location>
        <begin position="953"/>
        <end position="975"/>
    </location>
</feature>
<evidence type="ECO:0000256" key="1">
    <source>
        <dbReference type="ARBA" id="ARBA00004141"/>
    </source>
</evidence>
<dbReference type="PANTHER" id="PTHR46399">
    <property type="entry name" value="B30.2/SPRY DOMAIN-CONTAINING PROTEIN"/>
    <property type="match status" value="1"/>
</dbReference>
<evidence type="ECO:0000256" key="3">
    <source>
        <dbReference type="ARBA" id="ARBA00022989"/>
    </source>
</evidence>
<keyword evidence="11" id="KW-1185">Reference proteome</keyword>
<dbReference type="GO" id="GO:0033017">
    <property type="term" value="C:sarcoplasmic reticulum membrane"/>
    <property type="evidence" value="ECO:0007669"/>
    <property type="project" value="TreeGrafter"/>
</dbReference>
<evidence type="ECO:0000256" key="6">
    <source>
        <dbReference type="SAM" id="Phobius"/>
    </source>
</evidence>
<dbReference type="Gene3D" id="1.10.287.70">
    <property type="match status" value="1"/>
</dbReference>
<evidence type="ECO:0008006" key="12">
    <source>
        <dbReference type="Google" id="ProtNLM"/>
    </source>
</evidence>
<keyword evidence="4 6" id="KW-0472">Membrane</keyword>
<evidence type="ECO:0000256" key="4">
    <source>
        <dbReference type="ARBA" id="ARBA00023136"/>
    </source>
</evidence>
<evidence type="ECO:0000256" key="2">
    <source>
        <dbReference type="ARBA" id="ARBA00022692"/>
    </source>
</evidence>
<feature type="domain" description="Ryanodine Receptor TM 4-6" evidence="8">
    <location>
        <begin position="746"/>
        <end position="981"/>
    </location>
</feature>
<dbReference type="Pfam" id="PF08454">
    <property type="entry name" value="RIH_assoc"/>
    <property type="match status" value="1"/>
</dbReference>
<feature type="compositionally biased region" description="Basic and acidic residues" evidence="5">
    <location>
        <begin position="759"/>
        <end position="771"/>
    </location>
</feature>
<reference evidence="10 11" key="1">
    <citation type="journal article" date="2020" name="Cell">
        <title>Large-Scale Comparative Analyses of Tick Genomes Elucidate Their Genetic Diversity and Vector Capacities.</title>
        <authorList>
            <consortium name="Tick Genome and Microbiome Consortium (TIGMIC)"/>
            <person name="Jia N."/>
            <person name="Wang J."/>
            <person name="Shi W."/>
            <person name="Du L."/>
            <person name="Sun Y."/>
            <person name="Zhan W."/>
            <person name="Jiang J.F."/>
            <person name="Wang Q."/>
            <person name="Zhang B."/>
            <person name="Ji P."/>
            <person name="Bell-Sakyi L."/>
            <person name="Cui X.M."/>
            <person name="Yuan T.T."/>
            <person name="Jiang B.G."/>
            <person name="Yang W.F."/>
            <person name="Lam T.T."/>
            <person name="Chang Q.C."/>
            <person name="Ding S.J."/>
            <person name="Wang X.J."/>
            <person name="Zhu J.G."/>
            <person name="Ruan X.D."/>
            <person name="Zhao L."/>
            <person name="Wei J.T."/>
            <person name="Ye R.Z."/>
            <person name="Que T.C."/>
            <person name="Du C.H."/>
            <person name="Zhou Y.H."/>
            <person name="Cheng J.X."/>
            <person name="Dai P.F."/>
            <person name="Guo W.B."/>
            <person name="Han X.H."/>
            <person name="Huang E.J."/>
            <person name="Li L.F."/>
            <person name="Wei W."/>
            <person name="Gao Y.C."/>
            <person name="Liu J.Z."/>
            <person name="Shao H.Z."/>
            <person name="Wang X."/>
            <person name="Wang C.C."/>
            <person name="Yang T.C."/>
            <person name="Huo Q.B."/>
            <person name="Li W."/>
            <person name="Chen H.Y."/>
            <person name="Chen S.E."/>
            <person name="Zhou L.G."/>
            <person name="Ni X.B."/>
            <person name="Tian J.H."/>
            <person name="Sheng Y."/>
            <person name="Liu T."/>
            <person name="Pan Y.S."/>
            <person name="Xia L.Y."/>
            <person name="Li J."/>
            <person name="Zhao F."/>
            <person name="Cao W.C."/>
        </authorList>
    </citation>
    <scope>NUCLEOTIDE SEQUENCE [LARGE SCALE GENOMIC DNA]</scope>
    <source>
        <strain evidence="10">HaeL-2018</strain>
    </source>
</reference>
<dbReference type="GO" id="GO:0030018">
    <property type="term" value="C:Z disc"/>
    <property type="evidence" value="ECO:0007669"/>
    <property type="project" value="TreeGrafter"/>
</dbReference>
<feature type="domain" description="Ion transport" evidence="7">
    <location>
        <begin position="1103"/>
        <end position="1250"/>
    </location>
</feature>
<dbReference type="VEuPathDB" id="VectorBase:HLOH_064889"/>
<feature type="region of interest" description="Disordered" evidence="5">
    <location>
        <begin position="735"/>
        <end position="783"/>
    </location>
</feature>
<feature type="transmembrane region" description="Helical" evidence="6">
    <location>
        <begin position="1143"/>
        <end position="1165"/>
    </location>
</feature>
<keyword evidence="3 6" id="KW-1133">Transmembrane helix</keyword>
<gene>
    <name evidence="10" type="ORF">HPB48_013788</name>
</gene>
<dbReference type="GO" id="GO:0042383">
    <property type="term" value="C:sarcolemma"/>
    <property type="evidence" value="ECO:0007669"/>
    <property type="project" value="TreeGrafter"/>
</dbReference>
<dbReference type="GO" id="GO:0006941">
    <property type="term" value="P:striated muscle contraction"/>
    <property type="evidence" value="ECO:0007669"/>
    <property type="project" value="TreeGrafter"/>
</dbReference>
<evidence type="ECO:0000313" key="11">
    <source>
        <dbReference type="Proteomes" id="UP000821853"/>
    </source>
</evidence>
<dbReference type="Proteomes" id="UP000821853">
    <property type="component" value="Chromosome 8"/>
</dbReference>
<dbReference type="FunFam" id="1.10.287.70:FF:000017">
    <property type="entry name" value="ryanodine receptor isoform X2"/>
    <property type="match status" value="1"/>
</dbReference>
<dbReference type="PANTHER" id="PTHR46399:SF8">
    <property type="entry name" value="B30.2_SPRY DOMAIN-CONTAINING PROTEIN"/>
    <property type="match status" value="1"/>
</dbReference>
<evidence type="ECO:0000313" key="10">
    <source>
        <dbReference type="EMBL" id="KAH9379884.1"/>
    </source>
</evidence>
<evidence type="ECO:0000259" key="8">
    <source>
        <dbReference type="Pfam" id="PF06459"/>
    </source>
</evidence>
<dbReference type="GO" id="GO:0034704">
    <property type="term" value="C:calcium channel complex"/>
    <property type="evidence" value="ECO:0007669"/>
    <property type="project" value="TreeGrafter"/>
</dbReference>
<dbReference type="InterPro" id="IPR009460">
    <property type="entry name" value="Ryanrecept_TM4-6"/>
</dbReference>
<dbReference type="GO" id="GO:0005219">
    <property type="term" value="F:ryanodine-sensitive calcium-release channel activity"/>
    <property type="evidence" value="ECO:0007669"/>
    <property type="project" value="InterPro"/>
</dbReference>
<dbReference type="InterPro" id="IPR011992">
    <property type="entry name" value="EF-hand-dom_pair"/>
</dbReference>
<feature type="transmembrane region" description="Helical" evidence="6">
    <location>
        <begin position="864"/>
        <end position="882"/>
    </location>
</feature>
<dbReference type="EMBL" id="JABSTR010000010">
    <property type="protein sequence ID" value="KAH9379884.1"/>
    <property type="molecule type" value="Genomic_DNA"/>
</dbReference>
<dbReference type="GO" id="GO:0006874">
    <property type="term" value="P:intracellular calcium ion homeostasis"/>
    <property type="evidence" value="ECO:0007669"/>
    <property type="project" value="InterPro"/>
</dbReference>
<dbReference type="SUPFAM" id="SSF47473">
    <property type="entry name" value="EF-hand"/>
    <property type="match status" value="1"/>
</dbReference>
<feature type="transmembrane region" description="Helical" evidence="6">
    <location>
        <begin position="1217"/>
        <end position="1239"/>
    </location>
</feature>
<dbReference type="GO" id="GO:0005790">
    <property type="term" value="C:smooth endoplasmic reticulum"/>
    <property type="evidence" value="ECO:0007669"/>
    <property type="project" value="TreeGrafter"/>
</dbReference>
<keyword evidence="2 6" id="KW-0812">Transmembrane</keyword>
<dbReference type="InterPro" id="IPR013662">
    <property type="entry name" value="RIH_assoc-dom"/>
</dbReference>
<dbReference type="OMA" id="SGFMQQC"/>
<dbReference type="InterPro" id="IPR015925">
    <property type="entry name" value="Ryanodine_IP3_receptor"/>
</dbReference>
<evidence type="ECO:0000259" key="9">
    <source>
        <dbReference type="Pfam" id="PF08454"/>
    </source>
</evidence>